<gene>
    <name evidence="1" type="ORF">OCBIM_22036646mg</name>
</gene>
<organism evidence="1">
    <name type="scientific">Octopus bimaculoides</name>
    <name type="common">California two-spotted octopus</name>
    <dbReference type="NCBI Taxonomy" id="37653"/>
    <lineage>
        <taxon>Eukaryota</taxon>
        <taxon>Metazoa</taxon>
        <taxon>Spiralia</taxon>
        <taxon>Lophotrochozoa</taxon>
        <taxon>Mollusca</taxon>
        <taxon>Cephalopoda</taxon>
        <taxon>Coleoidea</taxon>
        <taxon>Octopodiformes</taxon>
        <taxon>Octopoda</taxon>
        <taxon>Incirrata</taxon>
        <taxon>Octopodidae</taxon>
        <taxon>Octopus</taxon>
    </lineage>
</organism>
<protein>
    <submittedName>
        <fullName evidence="1">Uncharacterized protein</fullName>
    </submittedName>
</protein>
<reference evidence="1" key="1">
    <citation type="submission" date="2015-07" db="EMBL/GenBank/DDBJ databases">
        <title>MeaNS - Measles Nucleotide Surveillance Program.</title>
        <authorList>
            <person name="Tran T."/>
            <person name="Druce J."/>
        </authorList>
    </citation>
    <scope>NUCLEOTIDE SEQUENCE</scope>
    <source>
        <strain evidence="1">UCB-OBI-ISO-001</strain>
        <tissue evidence="1">Gonad</tissue>
    </source>
</reference>
<name>A0A0L8GB86_OCTBM</name>
<dbReference type="AlphaFoldDB" id="A0A0L8GB86"/>
<sequence length="109" mass="12263">MFSFQSLVNFQQFPYLLLIRFILIAPIQYPLRRFETHCKYFFIGFYSYPTSDIFTPAFPISGSLSTFSATANGGKNKKKVTDHSVNFDSGSSQKIDIMILSAAVSVAID</sequence>
<proteinExistence type="predicted"/>
<evidence type="ECO:0000313" key="1">
    <source>
        <dbReference type="EMBL" id="KOF74173.1"/>
    </source>
</evidence>
<accession>A0A0L8GB86</accession>
<dbReference type="EMBL" id="KQ422818">
    <property type="protein sequence ID" value="KOF74173.1"/>
    <property type="molecule type" value="Genomic_DNA"/>
</dbReference>